<evidence type="ECO:0000256" key="6">
    <source>
        <dbReference type="ARBA" id="ARBA00023180"/>
    </source>
</evidence>
<feature type="active site" description="Charge relay system" evidence="8">
    <location>
        <position position="336"/>
    </location>
</feature>
<dbReference type="SUPFAM" id="SSF53474">
    <property type="entry name" value="alpha/beta-Hydrolases"/>
    <property type="match status" value="1"/>
</dbReference>
<sequence length="392" mass="44028">MNNIIKTILLIVVSIQLVNCLTVSQEASSSIEEIVASYGYPIEKHSVLTTDGYILTVHRIPFGKNGKTSNNKPILLQHGLCDSSFTWIFNLPGYGLGYILADQGYDVWMINFRGNAYSLGHTKFTDKDSAFWDFSFDQLGLYDTPNTIDYILRQTGATKCAIVGHSQGNQAAWISFLRVAGFSNKVSYVAALAPISTITNMRNDFFNVMAELHVDGALVGLGFQRFLPKPSTLRKEFILYCGLCKRCCATGIEMLVGPHNGPFNDTRNPVISGHEPAGTSLKNMQHFSQIKRNKKFQMFDYGKDNQKMYKQSSPPVYDLTKLPNNLNLAFFYGKEDVLSTTTDVQILINQLPKGVLKHSQLVDNYAHIDFVWSLDANTLIYSKIIEQLKVYH</sequence>
<dbReference type="PANTHER" id="PTHR11005">
    <property type="entry name" value="LYSOSOMAL ACID LIPASE-RELATED"/>
    <property type="match status" value="1"/>
</dbReference>
<name>A0A8J4VB55_9MYCE</name>
<reference evidence="11" key="1">
    <citation type="submission" date="2020-01" db="EMBL/GenBank/DDBJ databases">
        <title>Development of genomics and gene disruption for Polysphondylium violaceum indicates a role for the polyketide synthase stlB in stalk morphogenesis.</title>
        <authorList>
            <person name="Narita B."/>
            <person name="Kawabe Y."/>
            <person name="Kin K."/>
            <person name="Saito T."/>
            <person name="Gibbs R."/>
            <person name="Kuspa A."/>
            <person name="Muzny D."/>
            <person name="Queller D."/>
            <person name="Richards S."/>
            <person name="Strassman J."/>
            <person name="Sucgang R."/>
            <person name="Worley K."/>
            <person name="Schaap P."/>
        </authorList>
    </citation>
    <scope>NUCLEOTIDE SEQUENCE</scope>
    <source>
        <strain evidence="11">QSvi11</strain>
    </source>
</reference>
<dbReference type="Pfam" id="PF04083">
    <property type="entry name" value="Abhydro_lipase"/>
    <property type="match status" value="1"/>
</dbReference>
<feature type="signal peptide" evidence="9">
    <location>
        <begin position="1"/>
        <end position="20"/>
    </location>
</feature>
<dbReference type="AlphaFoldDB" id="A0A8J4VB55"/>
<dbReference type="InterPro" id="IPR025483">
    <property type="entry name" value="Lipase_euk"/>
</dbReference>
<dbReference type="Proteomes" id="UP000695562">
    <property type="component" value="Unassembled WGS sequence"/>
</dbReference>
<evidence type="ECO:0000256" key="5">
    <source>
        <dbReference type="ARBA" id="ARBA00023098"/>
    </source>
</evidence>
<feature type="domain" description="Partial AB-hydrolase lipase" evidence="10">
    <location>
        <begin position="31"/>
        <end position="90"/>
    </location>
</feature>
<comment type="caution">
    <text evidence="11">The sequence shown here is derived from an EMBL/GenBank/DDBJ whole genome shotgun (WGS) entry which is preliminary data.</text>
</comment>
<gene>
    <name evidence="11" type="ORF">CYY_000811</name>
</gene>
<feature type="active site" description="Charge relay system" evidence="8">
    <location>
        <position position="367"/>
    </location>
</feature>
<dbReference type="OrthoDB" id="9974421at2759"/>
<protein>
    <recommendedName>
        <fullName evidence="7">Lipase</fullName>
    </recommendedName>
</protein>
<feature type="active site" description="Nucleophile" evidence="8">
    <location>
        <position position="166"/>
    </location>
</feature>
<keyword evidence="12" id="KW-1185">Reference proteome</keyword>
<keyword evidence="3 7" id="KW-0378">Hydrolase</keyword>
<feature type="chain" id="PRO_5035253815" description="Lipase" evidence="9">
    <location>
        <begin position="21"/>
        <end position="392"/>
    </location>
</feature>
<evidence type="ECO:0000256" key="9">
    <source>
        <dbReference type="SAM" id="SignalP"/>
    </source>
</evidence>
<dbReference type="GO" id="GO:0016042">
    <property type="term" value="P:lipid catabolic process"/>
    <property type="evidence" value="ECO:0007669"/>
    <property type="project" value="UniProtKB-KW"/>
</dbReference>
<dbReference type="Gene3D" id="3.40.50.1820">
    <property type="entry name" value="alpha/beta hydrolase"/>
    <property type="match status" value="1"/>
</dbReference>
<evidence type="ECO:0000259" key="10">
    <source>
        <dbReference type="Pfam" id="PF04083"/>
    </source>
</evidence>
<comment type="similarity">
    <text evidence="1 7">Belongs to the AB hydrolase superfamily. Lipase family.</text>
</comment>
<evidence type="ECO:0000313" key="12">
    <source>
        <dbReference type="Proteomes" id="UP000695562"/>
    </source>
</evidence>
<evidence type="ECO:0000256" key="7">
    <source>
        <dbReference type="PIRNR" id="PIRNR000862"/>
    </source>
</evidence>
<proteinExistence type="inferred from homology"/>
<keyword evidence="4 7" id="KW-0442">Lipid degradation</keyword>
<dbReference type="EMBL" id="AJWJ01000017">
    <property type="protein sequence ID" value="KAF2077849.1"/>
    <property type="molecule type" value="Genomic_DNA"/>
</dbReference>
<evidence type="ECO:0000256" key="8">
    <source>
        <dbReference type="PIRSR" id="PIRSR000862-1"/>
    </source>
</evidence>
<accession>A0A8J4VB55</accession>
<evidence type="ECO:0000256" key="2">
    <source>
        <dbReference type="ARBA" id="ARBA00022729"/>
    </source>
</evidence>
<dbReference type="PIRSF" id="PIRSF000862">
    <property type="entry name" value="Steryl_ester_lip"/>
    <property type="match status" value="1"/>
</dbReference>
<dbReference type="FunFam" id="3.40.50.1820:FF:000057">
    <property type="entry name" value="Lipase"/>
    <property type="match status" value="1"/>
</dbReference>
<evidence type="ECO:0000256" key="1">
    <source>
        <dbReference type="ARBA" id="ARBA00010701"/>
    </source>
</evidence>
<organism evidence="11 12">
    <name type="scientific">Polysphondylium violaceum</name>
    <dbReference type="NCBI Taxonomy" id="133409"/>
    <lineage>
        <taxon>Eukaryota</taxon>
        <taxon>Amoebozoa</taxon>
        <taxon>Evosea</taxon>
        <taxon>Eumycetozoa</taxon>
        <taxon>Dictyostelia</taxon>
        <taxon>Dictyosteliales</taxon>
        <taxon>Dictyosteliaceae</taxon>
        <taxon>Polysphondylium</taxon>
    </lineage>
</organism>
<keyword evidence="6" id="KW-0325">Glycoprotein</keyword>
<evidence type="ECO:0000256" key="3">
    <source>
        <dbReference type="ARBA" id="ARBA00022801"/>
    </source>
</evidence>
<dbReference type="InterPro" id="IPR006693">
    <property type="entry name" value="AB_hydrolase_lipase"/>
</dbReference>
<evidence type="ECO:0000256" key="4">
    <source>
        <dbReference type="ARBA" id="ARBA00022963"/>
    </source>
</evidence>
<keyword evidence="2 9" id="KW-0732">Signal</keyword>
<keyword evidence="5" id="KW-0443">Lipid metabolism</keyword>
<dbReference type="InterPro" id="IPR029058">
    <property type="entry name" value="AB_hydrolase_fold"/>
</dbReference>
<dbReference type="GO" id="GO:0016788">
    <property type="term" value="F:hydrolase activity, acting on ester bonds"/>
    <property type="evidence" value="ECO:0007669"/>
    <property type="project" value="InterPro"/>
</dbReference>
<evidence type="ECO:0000313" key="11">
    <source>
        <dbReference type="EMBL" id="KAF2077849.1"/>
    </source>
</evidence>